<name>A0AAV8YVX9_9CUCU</name>
<evidence type="ECO:0000313" key="2">
    <source>
        <dbReference type="Proteomes" id="UP001162156"/>
    </source>
</evidence>
<dbReference type="AlphaFoldDB" id="A0AAV8YVX9"/>
<dbReference type="Proteomes" id="UP001162156">
    <property type="component" value="Unassembled WGS sequence"/>
</dbReference>
<proteinExistence type="predicted"/>
<gene>
    <name evidence="1" type="ORF">NQ314_006786</name>
</gene>
<comment type="caution">
    <text evidence="1">The sequence shown here is derived from an EMBL/GenBank/DDBJ whole genome shotgun (WGS) entry which is preliminary data.</text>
</comment>
<reference evidence="1" key="1">
    <citation type="journal article" date="2023" name="Insect Mol. Biol.">
        <title>Genome sequencing provides insights into the evolution of gene families encoding plant cell wall-degrading enzymes in longhorned beetles.</title>
        <authorList>
            <person name="Shin N.R."/>
            <person name="Okamura Y."/>
            <person name="Kirsch R."/>
            <person name="Pauchet Y."/>
        </authorList>
    </citation>
    <scope>NUCLEOTIDE SEQUENCE</scope>
    <source>
        <strain evidence="1">RBIC_L_NR</strain>
    </source>
</reference>
<keyword evidence="2" id="KW-1185">Reference proteome</keyword>
<dbReference type="InterPro" id="IPR013283">
    <property type="entry name" value="RLI1"/>
</dbReference>
<organism evidence="1 2">
    <name type="scientific">Rhamnusium bicolor</name>
    <dbReference type="NCBI Taxonomy" id="1586634"/>
    <lineage>
        <taxon>Eukaryota</taxon>
        <taxon>Metazoa</taxon>
        <taxon>Ecdysozoa</taxon>
        <taxon>Arthropoda</taxon>
        <taxon>Hexapoda</taxon>
        <taxon>Insecta</taxon>
        <taxon>Pterygota</taxon>
        <taxon>Neoptera</taxon>
        <taxon>Endopterygota</taxon>
        <taxon>Coleoptera</taxon>
        <taxon>Polyphaga</taxon>
        <taxon>Cucujiformia</taxon>
        <taxon>Chrysomeloidea</taxon>
        <taxon>Cerambycidae</taxon>
        <taxon>Lepturinae</taxon>
        <taxon>Rhagiini</taxon>
        <taxon>Rhamnusium</taxon>
    </lineage>
</organism>
<dbReference type="PANTHER" id="PTHR19248">
    <property type="entry name" value="ATP-BINDING TRANSPORT PROTEIN-RELATED"/>
    <property type="match status" value="1"/>
</dbReference>
<dbReference type="Gene3D" id="3.40.50.300">
    <property type="entry name" value="P-loop containing nucleotide triphosphate hydrolases"/>
    <property type="match status" value="1"/>
</dbReference>
<sequence length="59" mass="6590">MQEREIGALSGGELQRFACAMVCIQDGDIFMFDEPSSYLDVKQRLNAATTIRSLLHPSK</sequence>
<dbReference type="SUPFAM" id="SSF52540">
    <property type="entry name" value="P-loop containing nucleoside triphosphate hydrolases"/>
    <property type="match status" value="1"/>
</dbReference>
<accession>A0AAV8YVX9</accession>
<evidence type="ECO:0000313" key="1">
    <source>
        <dbReference type="EMBL" id="KAJ8955937.1"/>
    </source>
</evidence>
<protein>
    <recommendedName>
        <fullName evidence="3">ABC transporter domain-containing protein</fullName>
    </recommendedName>
</protein>
<dbReference type="EMBL" id="JANEYF010001849">
    <property type="protein sequence ID" value="KAJ8955937.1"/>
    <property type="molecule type" value="Genomic_DNA"/>
</dbReference>
<dbReference type="InterPro" id="IPR027417">
    <property type="entry name" value="P-loop_NTPase"/>
</dbReference>
<evidence type="ECO:0008006" key="3">
    <source>
        <dbReference type="Google" id="ProtNLM"/>
    </source>
</evidence>